<dbReference type="AlphaFoldDB" id="A0A498C9Z7"/>
<name>A0A498C9Z7_9MICO</name>
<protein>
    <submittedName>
        <fullName evidence="1">Uncharacterized protein</fullName>
    </submittedName>
</protein>
<evidence type="ECO:0000313" key="1">
    <source>
        <dbReference type="EMBL" id="RLK52532.1"/>
    </source>
</evidence>
<dbReference type="EMBL" id="RCDB01000001">
    <property type="protein sequence ID" value="RLK52532.1"/>
    <property type="molecule type" value="Genomic_DNA"/>
</dbReference>
<dbReference type="RefSeq" id="WP_121057302.1">
    <property type="nucleotide sequence ID" value="NZ_RCDB01000001.1"/>
</dbReference>
<proteinExistence type="predicted"/>
<gene>
    <name evidence="1" type="ORF">C7474_0478</name>
</gene>
<organism evidence="1 2">
    <name type="scientific">Microbacterium telephonicum</name>
    <dbReference type="NCBI Taxonomy" id="1714841"/>
    <lineage>
        <taxon>Bacteria</taxon>
        <taxon>Bacillati</taxon>
        <taxon>Actinomycetota</taxon>
        <taxon>Actinomycetes</taxon>
        <taxon>Micrococcales</taxon>
        <taxon>Microbacteriaceae</taxon>
        <taxon>Microbacterium</taxon>
    </lineage>
</organism>
<dbReference type="OrthoDB" id="4129060at2"/>
<reference evidence="1 2" key="1">
    <citation type="journal article" date="2015" name="Stand. Genomic Sci.">
        <title>Genomic Encyclopedia of Bacterial and Archaeal Type Strains, Phase III: the genomes of soil and plant-associated and newly described type strains.</title>
        <authorList>
            <person name="Whitman W.B."/>
            <person name="Woyke T."/>
            <person name="Klenk H.P."/>
            <person name="Zhou Y."/>
            <person name="Lilburn T.G."/>
            <person name="Beck B.J."/>
            <person name="De Vos P."/>
            <person name="Vandamme P."/>
            <person name="Eisen J.A."/>
            <person name="Garrity G."/>
            <person name="Hugenholtz P."/>
            <person name="Kyrpides N.C."/>
        </authorList>
    </citation>
    <scope>NUCLEOTIDE SEQUENCE [LARGE SCALE GENOMIC DNA]</scope>
    <source>
        <strain evidence="1 2">S2T63</strain>
    </source>
</reference>
<keyword evidence="2" id="KW-1185">Reference proteome</keyword>
<comment type="caution">
    <text evidence="1">The sequence shown here is derived from an EMBL/GenBank/DDBJ whole genome shotgun (WGS) entry which is preliminary data.</text>
</comment>
<accession>A0A498C9Z7</accession>
<evidence type="ECO:0000313" key="2">
    <source>
        <dbReference type="Proteomes" id="UP000273158"/>
    </source>
</evidence>
<dbReference type="Proteomes" id="UP000273158">
    <property type="component" value="Unassembled WGS sequence"/>
</dbReference>
<sequence>MALRAESAHEEGRKGVFRTKRWLESTTHIELNFDAYDWASECTLSCLDGGLQTFDLKGHIYQSKSMLYVENKSYTSVGSQAKDYQDFLAIAYSATAAEISRTQDPRWQFMWVTTYPFAQKKWLKLTKRSQIKAALEADTTGLLNGKPIDEEVLDLMANRVWLLVYNKRQEEFTLTPKELNMIEAKLNRKGKA</sequence>